<evidence type="ECO:0000313" key="1">
    <source>
        <dbReference type="EMBL" id="SUB17438.1"/>
    </source>
</evidence>
<sequence>MPLALVVTRHERQAIGVVLALNSALDEAALHQRRQQWKRQLQRWLEPLAMPRYWRIVATIPVTTQSKRAWPQIEELFHVAD</sequence>
<dbReference type="Gene3D" id="3.30.300.30">
    <property type="match status" value="1"/>
</dbReference>
<proteinExistence type="predicted"/>
<name>A0A379AIQ9_ENTAG</name>
<gene>
    <name evidence="1" type="ORF">NCTC9381_03361</name>
</gene>
<dbReference type="SUPFAM" id="SSF56801">
    <property type="entry name" value="Acetyl-CoA synthetase-like"/>
    <property type="match status" value="1"/>
</dbReference>
<protein>
    <submittedName>
        <fullName evidence="1">Uncharacterized protein</fullName>
    </submittedName>
</protein>
<accession>A0A379AIQ9</accession>
<keyword evidence="2" id="KW-1185">Reference proteome</keyword>
<evidence type="ECO:0000313" key="2">
    <source>
        <dbReference type="Proteomes" id="UP000254640"/>
    </source>
</evidence>
<dbReference type="AlphaFoldDB" id="A0A379AIQ9"/>
<dbReference type="Proteomes" id="UP000254640">
    <property type="component" value="Unassembled WGS sequence"/>
</dbReference>
<organism evidence="1 2">
    <name type="scientific">Enterobacter agglomerans</name>
    <name type="common">Erwinia herbicola</name>
    <name type="synonym">Pantoea agglomerans</name>
    <dbReference type="NCBI Taxonomy" id="549"/>
    <lineage>
        <taxon>Bacteria</taxon>
        <taxon>Pseudomonadati</taxon>
        <taxon>Pseudomonadota</taxon>
        <taxon>Gammaproteobacteria</taxon>
        <taxon>Enterobacterales</taxon>
        <taxon>Erwiniaceae</taxon>
        <taxon>Pantoea</taxon>
        <taxon>Pantoea agglomerans group</taxon>
    </lineage>
</organism>
<dbReference type="InterPro" id="IPR045851">
    <property type="entry name" value="AMP-bd_C_sf"/>
</dbReference>
<dbReference type="EMBL" id="UGSO01000001">
    <property type="protein sequence ID" value="SUB17438.1"/>
    <property type="molecule type" value="Genomic_DNA"/>
</dbReference>
<reference evidence="1 2" key="1">
    <citation type="submission" date="2018-06" db="EMBL/GenBank/DDBJ databases">
        <authorList>
            <consortium name="Pathogen Informatics"/>
            <person name="Doyle S."/>
        </authorList>
    </citation>
    <scope>NUCLEOTIDE SEQUENCE [LARGE SCALE GENOMIC DNA]</scope>
    <source>
        <strain evidence="1 2">NCTC9381</strain>
    </source>
</reference>